<dbReference type="InterPro" id="IPR036736">
    <property type="entry name" value="ACP-like_sf"/>
</dbReference>
<dbReference type="PROSITE" id="PS50075">
    <property type="entry name" value="CARRIER"/>
    <property type="match status" value="4"/>
</dbReference>
<dbReference type="InterPro" id="IPR020806">
    <property type="entry name" value="PKS_PP-bd"/>
</dbReference>
<feature type="domain" description="Carrier" evidence="10">
    <location>
        <begin position="1060"/>
        <end position="1135"/>
    </location>
</feature>
<evidence type="ECO:0000256" key="8">
    <source>
        <dbReference type="ARBA" id="ARBA00033440"/>
    </source>
</evidence>
<dbReference type="Gene3D" id="1.10.1200.10">
    <property type="entry name" value="ACP-like"/>
    <property type="match status" value="4"/>
</dbReference>
<dbReference type="STRING" id="1127134.NOCYR_2584"/>
<dbReference type="Pfam" id="PF00668">
    <property type="entry name" value="Condensation"/>
    <property type="match status" value="3"/>
</dbReference>
<evidence type="ECO:0000256" key="9">
    <source>
        <dbReference type="SAM" id="MobiDB-lite"/>
    </source>
</evidence>
<dbReference type="SUPFAM" id="SSF56801">
    <property type="entry name" value="Acetyl-CoA synthetase-like"/>
    <property type="match status" value="3"/>
</dbReference>
<proteinExistence type="inferred from homology"/>
<dbReference type="Gene3D" id="3.30.300.30">
    <property type="match status" value="3"/>
</dbReference>
<dbReference type="RefSeq" id="WP_014350814.1">
    <property type="nucleotide sequence ID" value="NC_016887.1"/>
</dbReference>
<feature type="domain" description="Carrier" evidence="10">
    <location>
        <begin position="2117"/>
        <end position="2192"/>
    </location>
</feature>
<feature type="domain" description="Carrier" evidence="10">
    <location>
        <begin position="3200"/>
        <end position="3275"/>
    </location>
</feature>
<dbReference type="GO" id="GO:0005737">
    <property type="term" value="C:cytoplasm"/>
    <property type="evidence" value="ECO:0007669"/>
    <property type="project" value="TreeGrafter"/>
</dbReference>
<dbReference type="EMBL" id="FO082843">
    <property type="protein sequence ID" value="CCF63354.1"/>
    <property type="molecule type" value="Genomic_DNA"/>
</dbReference>
<reference evidence="11 12" key="1">
    <citation type="journal article" date="2012" name="J. Bacteriol.">
        <title>Genome sequence of the human- and animal-pathogenic strain Nocardia cyriacigeorgica GUH-2.</title>
        <authorList>
            <person name="Zoropogui A."/>
            <person name="Pujic P."/>
            <person name="Normand P."/>
            <person name="Barbe V."/>
            <person name="Beaman B."/>
            <person name="Beaman L."/>
            <person name="Boiron P."/>
            <person name="Colinon C."/>
            <person name="Deredjian A."/>
            <person name="Graindorge A."/>
            <person name="Mangenot S."/>
            <person name="Nazaret S."/>
            <person name="Neto M."/>
            <person name="Petit S."/>
            <person name="Roche D."/>
            <person name="Vallenet D."/>
            <person name="Rodriguez-Nava V."/>
            <person name="Richard Y."/>
            <person name="Cournoyer B."/>
            <person name="Blaha D."/>
        </authorList>
    </citation>
    <scope>NUCLEOTIDE SEQUENCE [LARGE SCALE GENOMIC DNA]</scope>
    <source>
        <strain evidence="11 12">GUH-2</strain>
    </source>
</reference>
<keyword evidence="5" id="KW-0596">Phosphopantetheine</keyword>
<dbReference type="Pfam" id="PF13193">
    <property type="entry name" value="AMP-binding_C"/>
    <property type="match status" value="2"/>
</dbReference>
<organism evidence="11 12">
    <name type="scientific">Nocardia cyriacigeorgica (strain GUH-2)</name>
    <dbReference type="NCBI Taxonomy" id="1127134"/>
    <lineage>
        <taxon>Bacteria</taxon>
        <taxon>Bacillati</taxon>
        <taxon>Actinomycetota</taxon>
        <taxon>Actinomycetes</taxon>
        <taxon>Mycobacteriales</taxon>
        <taxon>Nocardiaceae</taxon>
        <taxon>Nocardia</taxon>
    </lineage>
</organism>
<dbReference type="SMART" id="SM00823">
    <property type="entry name" value="PKS_PP"/>
    <property type="match status" value="4"/>
</dbReference>
<evidence type="ECO:0000313" key="11">
    <source>
        <dbReference type="EMBL" id="CCF63354.1"/>
    </source>
</evidence>
<dbReference type="FunFam" id="3.40.50.12780:FF:000012">
    <property type="entry name" value="Non-ribosomal peptide synthetase"/>
    <property type="match status" value="2"/>
</dbReference>
<evidence type="ECO:0000256" key="7">
    <source>
        <dbReference type="ARBA" id="ARBA00022598"/>
    </source>
</evidence>
<dbReference type="KEGG" id="ncy:NOCYR_2584"/>
<dbReference type="PROSITE" id="PS00012">
    <property type="entry name" value="PHOSPHOPANTETHEINE"/>
    <property type="match status" value="4"/>
</dbReference>
<dbReference type="FunFam" id="3.30.559.10:FF:000023">
    <property type="entry name" value="Non-ribosomal peptide synthetase"/>
    <property type="match status" value="3"/>
</dbReference>
<dbReference type="InterPro" id="IPR057737">
    <property type="entry name" value="Condensation_MtbB-like"/>
</dbReference>
<dbReference type="NCBIfam" id="TIGR01733">
    <property type="entry name" value="AA-adenyl-dom"/>
    <property type="match status" value="3"/>
</dbReference>
<dbReference type="PANTHER" id="PTHR45527">
    <property type="entry name" value="NONRIBOSOMAL PEPTIDE SYNTHETASE"/>
    <property type="match status" value="1"/>
</dbReference>
<feature type="region of interest" description="Disordered" evidence="9">
    <location>
        <begin position="2768"/>
        <end position="2792"/>
    </location>
</feature>
<evidence type="ECO:0000313" key="12">
    <source>
        <dbReference type="Proteomes" id="UP000008190"/>
    </source>
</evidence>
<name>H6R5M3_NOCCG</name>
<dbReference type="Pfam" id="PF00501">
    <property type="entry name" value="AMP-binding"/>
    <property type="match status" value="3"/>
</dbReference>
<dbReference type="PANTHER" id="PTHR45527:SF10">
    <property type="entry name" value="PYOCHELIN SYNTHASE PCHF"/>
    <property type="match status" value="1"/>
</dbReference>
<comment type="similarity">
    <text evidence="3">Belongs to the ATP-dependent AMP-binding enzyme family. MbtB subfamily.</text>
</comment>
<dbReference type="PROSITE" id="PS00455">
    <property type="entry name" value="AMP_BINDING"/>
    <property type="match status" value="2"/>
</dbReference>
<dbReference type="InterPro" id="IPR010071">
    <property type="entry name" value="AA_adenyl_dom"/>
</dbReference>
<keyword evidence="6" id="KW-0597">Phosphoprotein</keyword>
<dbReference type="GO" id="GO:0016874">
    <property type="term" value="F:ligase activity"/>
    <property type="evidence" value="ECO:0007669"/>
    <property type="project" value="UniProtKB-KW"/>
</dbReference>
<feature type="domain" description="Carrier" evidence="10">
    <location>
        <begin position="16"/>
        <end position="89"/>
    </location>
</feature>
<evidence type="ECO:0000256" key="3">
    <source>
        <dbReference type="ARBA" id="ARBA00007380"/>
    </source>
</evidence>
<dbReference type="HOGENOM" id="CLU_000022_0_8_11"/>
<dbReference type="InterPro" id="IPR006162">
    <property type="entry name" value="Ppantetheine_attach_site"/>
</dbReference>
<dbReference type="InterPro" id="IPR023213">
    <property type="entry name" value="CAT-like_dom_sf"/>
</dbReference>
<evidence type="ECO:0000256" key="5">
    <source>
        <dbReference type="ARBA" id="ARBA00022450"/>
    </source>
</evidence>
<evidence type="ECO:0000256" key="1">
    <source>
        <dbReference type="ARBA" id="ARBA00001957"/>
    </source>
</evidence>
<dbReference type="GO" id="GO:0043041">
    <property type="term" value="P:amino acid activation for nonribosomal peptide biosynthetic process"/>
    <property type="evidence" value="ECO:0007669"/>
    <property type="project" value="TreeGrafter"/>
</dbReference>
<dbReference type="GO" id="GO:0031177">
    <property type="term" value="F:phosphopantetheine binding"/>
    <property type="evidence" value="ECO:0007669"/>
    <property type="project" value="InterPro"/>
</dbReference>
<dbReference type="InterPro" id="IPR025110">
    <property type="entry name" value="AMP-bd_C"/>
</dbReference>
<dbReference type="eggNOG" id="COG1020">
    <property type="taxonomic scope" value="Bacteria"/>
</dbReference>
<dbReference type="InterPro" id="IPR042099">
    <property type="entry name" value="ANL_N_sf"/>
</dbReference>
<keyword evidence="7" id="KW-0436">Ligase</keyword>
<evidence type="ECO:0000256" key="4">
    <source>
        <dbReference type="ARBA" id="ARBA00016743"/>
    </source>
</evidence>
<dbReference type="CDD" id="cd19535">
    <property type="entry name" value="Cyc_NRPS"/>
    <property type="match status" value="3"/>
</dbReference>
<dbReference type="Gene3D" id="3.30.559.10">
    <property type="entry name" value="Chloramphenicol acetyltransferase-like domain"/>
    <property type="match status" value="3"/>
</dbReference>
<comment type="cofactor">
    <cofactor evidence="1">
        <name>pantetheine 4'-phosphate</name>
        <dbReference type="ChEBI" id="CHEBI:47942"/>
    </cofactor>
</comment>
<dbReference type="SUPFAM" id="SSF52777">
    <property type="entry name" value="CoA-dependent acyltransferases"/>
    <property type="match status" value="6"/>
</dbReference>
<feature type="region of interest" description="Disordered" evidence="9">
    <location>
        <begin position="90"/>
        <end position="112"/>
    </location>
</feature>
<dbReference type="FunFam" id="1.10.1200.10:FF:000016">
    <property type="entry name" value="Non-ribosomal peptide synthase"/>
    <property type="match status" value="1"/>
</dbReference>
<dbReference type="CDD" id="cd12114">
    <property type="entry name" value="A_NRPS_TlmIV_like"/>
    <property type="match status" value="2"/>
</dbReference>
<dbReference type="UniPathway" id="UPA00011"/>
<dbReference type="Gene3D" id="3.40.50.12780">
    <property type="entry name" value="N-terminal domain of ligase-like"/>
    <property type="match status" value="3"/>
</dbReference>
<dbReference type="SUPFAM" id="SSF47336">
    <property type="entry name" value="ACP-like"/>
    <property type="match status" value="4"/>
</dbReference>
<evidence type="ECO:0000256" key="6">
    <source>
        <dbReference type="ARBA" id="ARBA00022553"/>
    </source>
</evidence>
<dbReference type="FunFam" id="3.30.559.30:FF:000006">
    <property type="entry name" value="Yersiniabactin polyketide/non-ribosomal peptide synthetase"/>
    <property type="match status" value="3"/>
</dbReference>
<dbReference type="NCBIfam" id="NF003417">
    <property type="entry name" value="PRK04813.1"/>
    <property type="match status" value="4"/>
</dbReference>
<dbReference type="GO" id="GO:0000036">
    <property type="term" value="F:acyl carrier activity"/>
    <property type="evidence" value="ECO:0007669"/>
    <property type="project" value="TreeGrafter"/>
</dbReference>
<keyword evidence="12" id="KW-1185">Reference proteome</keyword>
<evidence type="ECO:0000259" key="10">
    <source>
        <dbReference type="PROSITE" id="PS50075"/>
    </source>
</evidence>
<dbReference type="Pfam" id="PF00550">
    <property type="entry name" value="PP-binding"/>
    <property type="match status" value="4"/>
</dbReference>
<sequence>MQQKFGVLPTRSNSGSEEADVLRRAVTELTGLPAEELADDANLLDLGLDSVTVMRISGRLRRAGTRVEFRDLVREPTLRAWSELVRARRPGAAAPADPEPADPEPAAADPTEPFPLAVMQHAFWIGRAGTHDLGGVAAHFYSEFDHESGLDPDRLERAVHALLARHPMLRVAVDSTGLQRVAERAGAGLVVHDLRALPEPERSERLATIRDDCSHRAMDVAAGEVVDVRLSLLPGGRSRLHLDLDMIAGDALSLRNLLADLTALYENGPEALPALGYHYGRYLADRAAARAAAREQARQWWQTQLPHLPAAPQLPLLSTEEASGGPRVSRRHHWLSPERAELLRERAQRTGLTTAGVLATVFAETIGAWTSTDRFLLNLPVFDREPLHDDVDRLVGDFSSSVLLDVDLSDPMTVTERGSAIAHRLREVLGYTAYTGVEVLRDLGRGGERVYAPVVYTSALSLGELYAPEVRTCLGEPVWTISQGPQVWLDAQVTEFDGGILLNWDARVSLFPPGLLDTMFDAYTRFVELLLHDADAWHRPAPWPAVPRGSAPAAAAPAVPLPRRFFARAAAEPERTALLAGDAAISYGELSERALRLAALLRDRGIGRGDSVGITLPKGVEQIVAVLGVLAVGATYVPSGIDLPPARRERVYRTAGARLVLTDAATVAAGWPRDIEALSPDQARTLAPAERIADIDAEDTMYVIFTSGSTGTPKGVEVPHRAVAATVDAVNARFGIGAGDRTIALSALDFDLSAYDIFAFLAYGGSVVVVDEPQRRDAAAWAELIRRWEVTVVSAVPALLDMLLTTAAGSGLGTALRVVMLGGDRVTVDLPDRLRTLVPGCRFAGLGGMTEAAIHATVCEVDAVDPGWSSVPYGVPLPHAGCRVVDGRGRDCPDWAPGELWVTGAGLAHGYRGDPERTSEKFVEHAGVRWYRTGDLVRYRPDGTLEFLGRTDHQVKIRGHRIELGEIEAVLADHPRVGAAAAVVLEQPARSLGALVVADTDLPDDALRAWLTARLPGYMVPRRFARGTELPITRNGKIDREAVHAALAAMPDRDAAGGGAPLEGLEQTVAAAWAELLDVAEISRDDDFFALGGDSLLATRLVRRLHADGVAGAALAHLFATPTLAGFAATLTHGTTDRLPEIVADPEHRNDPFPLTDIQVAYWLGRSADFDLGGIGAHLYLEYDWPDVDPQRLTAAWNRVVDRHPMLRAVIEPDGTQRVLESVPVYRIPVVEADVAAIREEVSRDLGDAANWPLFDIRVVRDGASVTVCAAVDTLIADGLSVLVLLSEWTRLYADPGLELPVPELEFRDYVLGCAPSEADVAAGLAYWRERLPELPAGPQLPLRVSPAAIERPRFTRREARLGPEVWAGIVTRARALGVTPSVVLLAGYTWILGRWSAERELSVTLTRFDRRDVHPDIMRVVGDFSSLLLVADRPGAGESWAGRVRRLQRQLWSDLDHQQVSAVRVLRELGRESELAAEPVPVVFTSMLGVDDELARSVRWPDFTRTQTPQVWLDHQVIELPGGVVLSWDSVDELFPDGLIDDMFDAYHQLLLRLGDLDWERPLEPVLPSGQRAVRDRVNDTAAAAPVGRLLHTAMFEVAAEDPDRIALVVGETTVSFGELADQSRRIAAMLAHRGVRPGDAVAVCAARGAAQVAALYGVLAAGAAYVPVAVDQPVQRRSAILAQAEVTAVLTDDIDRFTAPAHRAGGRSGTGTTVQVAHRANGAVRAPSSISVPVLDTADADGHEPAPLHPGRASDLAYVIFTSGSAGTPKGVEIEHCQAVNTLADLEDRYRLGPQDCVLALAAVDFDLSVFDLFGVLGAGGRAVIVADADRRDPDRWLALVRAHGVTVWNTVPAMLDMLLTVAESGAGDASSLRLALVSGDWVGLDLADRLAARAPHCRLVALGGATEAAIWSNFFEVDAVDPDWKSIPYGRPLRNQRFRVVDEKGEDRPDWVPGELLIGGAGVARGYRGRADLTAAAFFDADGQRWYRTGDLGRYRSDGVLEFLGRADRQVKIRGHRIELGEIEQAITAHPRVRRAIAVAVGERASARLVAFVEPGLPEDLSSFLADRIPAGWMPELIALPDPPLTGNGKIDHAALVRIAADAFDATGTGGDEPLRPGLETRIGQIWCDVLGGALPSRTANFFGAGGDSLSATRLVGRLARELGVTVRLREFFLDPTIAALAATGTEEARPVASRALTIDPHHRFDPFPLTDIQVAYWLGRSADFDLGGIGAQLYFEYDWPDLDPARLEQAWNRVIRRHPVLRAVIDGDGRQRILPGEADHRIPVIAADGDFDTAASVLREEMTGGALDAATGPLFDIRVLRDGDRARVCVVFDSLVVDGLSALVLIADWTRWYTDPAYEPAPLEFEFRDYVLGCAPSEADVAAGLAYWRERLPELPPGPQLPLRKLPAVIERPRFTRREARLAPAVWAEIAARARGLGVTPSVVLLACYTWILGRWSAQRELSVTLTRFDRRDIHPDIMRVVGDFSSLLLVADRPDPGESWAQRARRLQEQLWSDLDHQQVSAIRVLRELARDSAAPVEPVPVVFTSMLGVDDELARSVRWPDFTRTQTPQVWLDHQVIELPDGLVLSWDSVDELFPDGLVGDMFDAYHRLLLTLADLDWEQPLDTPLPQRQQVIRDRVNDTRLPAALPRDRLLHTAMFEVAAAHPDRPALIDSGLTVTFGALAEHSRRIAALIAEHGVRPGDAVAVCAGRGAAQVAALYGVLAAGAAYVPVAIDQPVRRRAAILAQAEAAAVLTDDIGRFTAPASGPHAAAGTSPRPAGESAIDAAPRPASSWLDTASVSPCADSAWTPIPVPVIDIADAAGHDPAPLHPGTGSDLAYVIFTSGSTGTPKGVEIEHRQAVNTLADLEVRFELGADDCVLALAAVDFDLSVFDLFGVLGAGGRAVVVADADRRDPDRWLALVRAHGVTVWNTVPAMADMLLTVAETNGVALTSLRLALLSGDWIGLDLPGRLAARAPHCRFVALGGATEAAIWSNFFEVDVVDPGWTSIPYGRPLRNQRFRVVDDNGEDRPDWVPGELLIGGAGVARGYRGRADLTAAAFFDADGERWYRTGDLGRYRSDGVLEFLGRADRQVKIRGHRIELAEIEQAIIAHPQVRRAFTLAVGQRAAAGLVAFVEPALPEGLSHFLAERIPATWIPELIALPDPPLTGNGKIDHAALVRIAETSASTPVPAIGEPIRPGLETRIADIWTDVLGTPPPDRHTSFLGAGGDSLTATRLVGRLTRELGLPVTLRDFFLDPTIAGLAGNHPHNALDLEEGAL</sequence>
<dbReference type="Gene3D" id="3.30.559.30">
    <property type="entry name" value="Nonribosomal peptide synthetase, condensation domain"/>
    <property type="match status" value="3"/>
</dbReference>
<gene>
    <name evidence="11" type="ordered locus">NOCYR_2584</name>
</gene>
<dbReference type="InterPro" id="IPR020845">
    <property type="entry name" value="AMP-binding_CS"/>
</dbReference>
<dbReference type="InterPro" id="IPR009081">
    <property type="entry name" value="PP-bd_ACP"/>
</dbReference>
<dbReference type="InterPro" id="IPR045851">
    <property type="entry name" value="AMP-bd_C_sf"/>
</dbReference>
<protein>
    <recommendedName>
        <fullName evidence="4">Phenyloxazoline synthase MbtB</fullName>
    </recommendedName>
    <alternativeName>
        <fullName evidence="8">Mycobactin synthetase protein B</fullName>
    </alternativeName>
</protein>
<accession>H6R5M3</accession>
<dbReference type="OrthoDB" id="2472181at2"/>
<dbReference type="InterPro" id="IPR000873">
    <property type="entry name" value="AMP-dep_synth/lig_dom"/>
</dbReference>
<evidence type="ECO:0000256" key="2">
    <source>
        <dbReference type="ARBA" id="ARBA00005102"/>
    </source>
</evidence>
<comment type="pathway">
    <text evidence="2">Siderophore biosynthesis; mycobactin biosynthesis.</text>
</comment>
<dbReference type="GO" id="GO:0044550">
    <property type="term" value="P:secondary metabolite biosynthetic process"/>
    <property type="evidence" value="ECO:0007669"/>
    <property type="project" value="TreeGrafter"/>
</dbReference>
<dbReference type="InterPro" id="IPR001242">
    <property type="entry name" value="Condensation_dom"/>
</dbReference>
<dbReference type="Proteomes" id="UP000008190">
    <property type="component" value="Chromosome"/>
</dbReference>